<sequence>MEKAKGQWPGVAPSGAAIPAAIWCFTEVIHGCEELASQFGGYPAATTTVWRGCEASRGGWTTQAATGACCNSLGGC</sequence>
<gene>
    <name evidence="1" type="ORF">Pyn_12547</name>
</gene>
<dbReference type="EMBL" id="PJQY01001799">
    <property type="protein sequence ID" value="PQP99560.1"/>
    <property type="molecule type" value="Genomic_DNA"/>
</dbReference>
<evidence type="ECO:0000313" key="2">
    <source>
        <dbReference type="Proteomes" id="UP000250321"/>
    </source>
</evidence>
<reference evidence="1 2" key="1">
    <citation type="submission" date="2018-02" db="EMBL/GenBank/DDBJ databases">
        <title>Draft genome of wild Prunus yedoensis var. nudiflora.</title>
        <authorList>
            <person name="Baek S."/>
            <person name="Kim J.-H."/>
            <person name="Choi K."/>
            <person name="Kim G.-B."/>
            <person name="Cho A."/>
            <person name="Jang H."/>
            <person name="Shin C.-H."/>
            <person name="Yu H.-J."/>
            <person name="Mun J.-H."/>
        </authorList>
    </citation>
    <scope>NUCLEOTIDE SEQUENCE [LARGE SCALE GENOMIC DNA]</scope>
    <source>
        <strain evidence="2">cv. Jeju island</strain>
        <tissue evidence="1">Leaf</tissue>
    </source>
</reference>
<name>A0A314Y553_PRUYE</name>
<comment type="caution">
    <text evidence="1">The sequence shown here is derived from an EMBL/GenBank/DDBJ whole genome shotgun (WGS) entry which is preliminary data.</text>
</comment>
<keyword evidence="2" id="KW-1185">Reference proteome</keyword>
<organism evidence="1 2">
    <name type="scientific">Prunus yedoensis var. nudiflora</name>
    <dbReference type="NCBI Taxonomy" id="2094558"/>
    <lineage>
        <taxon>Eukaryota</taxon>
        <taxon>Viridiplantae</taxon>
        <taxon>Streptophyta</taxon>
        <taxon>Embryophyta</taxon>
        <taxon>Tracheophyta</taxon>
        <taxon>Spermatophyta</taxon>
        <taxon>Magnoliopsida</taxon>
        <taxon>eudicotyledons</taxon>
        <taxon>Gunneridae</taxon>
        <taxon>Pentapetalae</taxon>
        <taxon>rosids</taxon>
        <taxon>fabids</taxon>
        <taxon>Rosales</taxon>
        <taxon>Rosaceae</taxon>
        <taxon>Amygdaloideae</taxon>
        <taxon>Amygdaleae</taxon>
        <taxon>Prunus</taxon>
    </lineage>
</organism>
<dbReference type="AlphaFoldDB" id="A0A314Y553"/>
<protein>
    <submittedName>
        <fullName evidence="1">Uncharacterized protein</fullName>
    </submittedName>
</protein>
<accession>A0A314Y553</accession>
<dbReference type="Proteomes" id="UP000250321">
    <property type="component" value="Unassembled WGS sequence"/>
</dbReference>
<evidence type="ECO:0000313" key="1">
    <source>
        <dbReference type="EMBL" id="PQP99560.1"/>
    </source>
</evidence>
<proteinExistence type="predicted"/>